<evidence type="ECO:0000313" key="4">
    <source>
        <dbReference type="Proteomes" id="UP000557872"/>
    </source>
</evidence>
<dbReference type="InterPro" id="IPR050463">
    <property type="entry name" value="Gfo/Idh/MocA_oxidrdct_glycsds"/>
</dbReference>
<dbReference type="SUPFAM" id="SSF51735">
    <property type="entry name" value="NAD(P)-binding Rossmann-fold domains"/>
    <property type="match status" value="1"/>
</dbReference>
<dbReference type="PANTHER" id="PTHR43818">
    <property type="entry name" value="BCDNA.GH03377"/>
    <property type="match status" value="1"/>
</dbReference>
<name>A0A851GL89_9BACT</name>
<protein>
    <submittedName>
        <fullName evidence="3">Gfo/Idh/MocA family oxidoreductase</fullName>
    </submittedName>
</protein>
<dbReference type="GO" id="GO:0000166">
    <property type="term" value="F:nucleotide binding"/>
    <property type="evidence" value="ECO:0007669"/>
    <property type="project" value="InterPro"/>
</dbReference>
<dbReference type="InterPro" id="IPR006311">
    <property type="entry name" value="TAT_signal"/>
</dbReference>
<organism evidence="3 4">
    <name type="scientific">Oceaniferula marina</name>
    <dbReference type="NCBI Taxonomy" id="2748318"/>
    <lineage>
        <taxon>Bacteria</taxon>
        <taxon>Pseudomonadati</taxon>
        <taxon>Verrucomicrobiota</taxon>
        <taxon>Verrucomicrobiia</taxon>
        <taxon>Verrucomicrobiales</taxon>
        <taxon>Verrucomicrobiaceae</taxon>
        <taxon>Oceaniferula</taxon>
    </lineage>
</organism>
<dbReference type="NCBIfam" id="TIGR01409">
    <property type="entry name" value="TAT_signal_seq"/>
    <property type="match status" value="1"/>
</dbReference>
<dbReference type="EMBL" id="JACBAZ010000002">
    <property type="protein sequence ID" value="NWK54924.1"/>
    <property type="molecule type" value="Genomic_DNA"/>
</dbReference>
<dbReference type="PANTHER" id="PTHR43818:SF5">
    <property type="entry name" value="OXIDOREDUCTASE FAMILY PROTEIN"/>
    <property type="match status" value="1"/>
</dbReference>
<dbReference type="InterPro" id="IPR043906">
    <property type="entry name" value="Gfo/Idh/MocA_OxRdtase_bact_C"/>
</dbReference>
<dbReference type="Pfam" id="PF01408">
    <property type="entry name" value="GFO_IDH_MocA"/>
    <property type="match status" value="1"/>
</dbReference>
<dbReference type="InterPro" id="IPR000683">
    <property type="entry name" value="Gfo/Idh/MocA-like_OxRdtase_N"/>
</dbReference>
<dbReference type="Proteomes" id="UP000557872">
    <property type="component" value="Unassembled WGS sequence"/>
</dbReference>
<feature type="domain" description="Gfo/Idh/MocA-like oxidoreductase bacterial type C-terminal" evidence="2">
    <location>
        <begin position="218"/>
        <end position="343"/>
    </location>
</feature>
<dbReference type="RefSeq" id="WP_178931472.1">
    <property type="nucleotide sequence ID" value="NZ_JACBAZ010000002.1"/>
</dbReference>
<comment type="caution">
    <text evidence="3">The sequence shown here is derived from an EMBL/GenBank/DDBJ whole genome shotgun (WGS) entry which is preliminary data.</text>
</comment>
<gene>
    <name evidence="3" type="ORF">HW115_04845</name>
</gene>
<sequence>MKTQQSSQSRRRFLKNATAAAAITGFPSILTSKTKAAAASAKQPLRVVQVGCGRIAKGMDIPGILRHPKLARIVGVCDVDSQRTEWAKQQVEKSYKKSLGSVPEITMSGDYKELIKRDDVDAVVISTPDHWHAQPVIEAALAGKHIFVQKPLTMTIAEGRLASDIVRANKRILQIGSQQRSTEQFHRACQLVRNGKIGKVRRIQIGLPIDPAGGNGKVVPVPDNLDYEQWLGCTPNVPYAVDRVHMQGGFRTRPGWLRQNQFTCGMITGWGSHHLDIAHWAMDTELTGPIAVDASAKWPGEDSFWDVHGEYNVKLKYANGVDMEVSHKFTNGLRIEGDDGWIWVSRGSYSATKSDPTSGKKSKAFDASDKSWVNSDLSKDDVQLHRSPKWDHHLDWLQAVNEGKDAVTNVETGHRSCSACMVSWIGMKLGRPLKWDPVKERFDDAEANTMLARAERGPYGVKQYANKLK</sequence>
<feature type="domain" description="Gfo/Idh/MocA-like oxidoreductase bacterial type C-terminal" evidence="2">
    <location>
        <begin position="381"/>
        <end position="459"/>
    </location>
</feature>
<dbReference type="InterPro" id="IPR019546">
    <property type="entry name" value="TAT_signal_bac_arc"/>
</dbReference>
<dbReference type="Pfam" id="PF19051">
    <property type="entry name" value="GFO_IDH_MocA_C2"/>
    <property type="match status" value="2"/>
</dbReference>
<dbReference type="InterPro" id="IPR036291">
    <property type="entry name" value="NAD(P)-bd_dom_sf"/>
</dbReference>
<feature type="domain" description="Gfo/Idh/MocA-like oxidoreductase N-terminal" evidence="1">
    <location>
        <begin position="45"/>
        <end position="176"/>
    </location>
</feature>
<evidence type="ECO:0000259" key="1">
    <source>
        <dbReference type="Pfam" id="PF01408"/>
    </source>
</evidence>
<dbReference type="Gene3D" id="3.30.360.10">
    <property type="entry name" value="Dihydrodipicolinate Reductase, domain 2"/>
    <property type="match status" value="1"/>
</dbReference>
<accession>A0A851GL89</accession>
<dbReference type="AlphaFoldDB" id="A0A851GL89"/>
<dbReference type="Gene3D" id="3.40.50.720">
    <property type="entry name" value="NAD(P)-binding Rossmann-like Domain"/>
    <property type="match status" value="1"/>
</dbReference>
<dbReference type="SUPFAM" id="SSF55347">
    <property type="entry name" value="Glyceraldehyde-3-phosphate dehydrogenase-like, C-terminal domain"/>
    <property type="match status" value="1"/>
</dbReference>
<evidence type="ECO:0000259" key="2">
    <source>
        <dbReference type="Pfam" id="PF19051"/>
    </source>
</evidence>
<keyword evidence="4" id="KW-1185">Reference proteome</keyword>
<proteinExistence type="predicted"/>
<dbReference type="PROSITE" id="PS51318">
    <property type="entry name" value="TAT"/>
    <property type="match status" value="1"/>
</dbReference>
<evidence type="ECO:0000313" key="3">
    <source>
        <dbReference type="EMBL" id="NWK54924.1"/>
    </source>
</evidence>
<reference evidence="3 4" key="1">
    <citation type="submission" date="2020-07" db="EMBL/GenBank/DDBJ databases">
        <title>Roseicoccus Jingziensis gen. nov., sp. nov., isolated from coastal seawater.</title>
        <authorList>
            <person name="Feng X."/>
        </authorList>
    </citation>
    <scope>NUCLEOTIDE SEQUENCE [LARGE SCALE GENOMIC DNA]</scope>
    <source>
        <strain evidence="3 4">N1E253</strain>
    </source>
</reference>